<sequence>MAKKLTLRGTQTETLASTQTKNKRTKTTKKPKKKRLNKWLISGISGLAGAVAVTLVHETVRRFYPNAPRMDVLGMRAIAKGMRYAGQTPPNDDKLHTWSMVGDIVSNGLYYSLIGGGKKALAKGTILGAAAGLGGVLLPGPMGLGTAPSNRTRETQALTIGYYLFAGLVSAAVAASLRKVRR</sequence>
<dbReference type="Proteomes" id="UP001501844">
    <property type="component" value="Unassembled WGS sequence"/>
</dbReference>
<feature type="transmembrane region" description="Helical" evidence="2">
    <location>
        <begin position="160"/>
        <end position="177"/>
    </location>
</feature>
<feature type="transmembrane region" description="Helical" evidence="2">
    <location>
        <begin position="120"/>
        <end position="140"/>
    </location>
</feature>
<reference evidence="4" key="1">
    <citation type="journal article" date="2019" name="Int. J. Syst. Evol. Microbiol.">
        <title>The Global Catalogue of Microorganisms (GCM) 10K type strain sequencing project: providing services to taxonomists for standard genome sequencing and annotation.</title>
        <authorList>
            <consortium name="The Broad Institute Genomics Platform"/>
            <consortium name="The Broad Institute Genome Sequencing Center for Infectious Disease"/>
            <person name="Wu L."/>
            <person name="Ma J."/>
        </authorList>
    </citation>
    <scope>NUCLEOTIDE SEQUENCE [LARGE SCALE GENOMIC DNA]</scope>
    <source>
        <strain evidence="4">JCM 17917</strain>
    </source>
</reference>
<evidence type="ECO:0000313" key="4">
    <source>
        <dbReference type="Proteomes" id="UP001501844"/>
    </source>
</evidence>
<keyword evidence="4" id="KW-1185">Reference proteome</keyword>
<organism evidence="3 4">
    <name type="scientific">Nibribacter koreensis</name>
    <dbReference type="NCBI Taxonomy" id="1084519"/>
    <lineage>
        <taxon>Bacteria</taxon>
        <taxon>Pseudomonadati</taxon>
        <taxon>Bacteroidota</taxon>
        <taxon>Cytophagia</taxon>
        <taxon>Cytophagales</taxon>
        <taxon>Hymenobacteraceae</taxon>
        <taxon>Nibribacter</taxon>
    </lineage>
</organism>
<gene>
    <name evidence="3" type="ORF">GCM10023183_24010</name>
</gene>
<keyword evidence="2" id="KW-1133">Transmembrane helix</keyword>
<name>A0ABP8FNL0_9BACT</name>
<feature type="region of interest" description="Disordered" evidence="1">
    <location>
        <begin position="1"/>
        <end position="32"/>
    </location>
</feature>
<dbReference type="RefSeq" id="WP_345166359.1">
    <property type="nucleotide sequence ID" value="NZ_BAABGX010000002.1"/>
</dbReference>
<evidence type="ECO:0000256" key="1">
    <source>
        <dbReference type="SAM" id="MobiDB-lite"/>
    </source>
</evidence>
<accession>A0ABP8FNL0</accession>
<keyword evidence="2" id="KW-0812">Transmembrane</keyword>
<feature type="transmembrane region" description="Helical" evidence="2">
    <location>
        <begin position="95"/>
        <end position="113"/>
    </location>
</feature>
<feature type="compositionally biased region" description="Basic residues" evidence="1">
    <location>
        <begin position="21"/>
        <end position="32"/>
    </location>
</feature>
<keyword evidence="2" id="KW-0472">Membrane</keyword>
<dbReference type="EMBL" id="BAABGX010000002">
    <property type="protein sequence ID" value="GAA4307856.1"/>
    <property type="molecule type" value="Genomic_DNA"/>
</dbReference>
<evidence type="ECO:0000313" key="3">
    <source>
        <dbReference type="EMBL" id="GAA4307856.1"/>
    </source>
</evidence>
<comment type="caution">
    <text evidence="3">The sequence shown here is derived from an EMBL/GenBank/DDBJ whole genome shotgun (WGS) entry which is preliminary data.</text>
</comment>
<proteinExistence type="predicted"/>
<evidence type="ECO:0000256" key="2">
    <source>
        <dbReference type="SAM" id="Phobius"/>
    </source>
</evidence>
<feature type="compositionally biased region" description="Polar residues" evidence="1">
    <location>
        <begin position="8"/>
        <end position="17"/>
    </location>
</feature>
<feature type="transmembrane region" description="Helical" evidence="2">
    <location>
        <begin position="39"/>
        <end position="57"/>
    </location>
</feature>
<protein>
    <submittedName>
        <fullName evidence="3">Uncharacterized protein</fullName>
    </submittedName>
</protein>